<evidence type="ECO:0000313" key="12">
    <source>
        <dbReference type="EMBL" id="ORV11017.1"/>
    </source>
</evidence>
<protein>
    <recommendedName>
        <fullName evidence="9">Methionine--tRNA ligase</fullName>
        <ecNumber evidence="9">6.1.1.10</ecNumber>
    </recommendedName>
    <alternativeName>
        <fullName evidence="9">Methionyl-tRNA synthetase</fullName>
        <shortName evidence="9">MetRS</shortName>
    </alternativeName>
</protein>
<comment type="function">
    <text evidence="1 9">Is required not only for elongation of protein synthesis but also for the initiation of all mRNA translation through initiator tRNA(fMet) aminoacylation.</text>
</comment>
<dbReference type="InterPro" id="IPR014758">
    <property type="entry name" value="Met-tRNA_synth"/>
</dbReference>
<evidence type="ECO:0000259" key="10">
    <source>
        <dbReference type="Pfam" id="PF09334"/>
    </source>
</evidence>
<dbReference type="SUPFAM" id="SSF52374">
    <property type="entry name" value="Nucleotidylyl transferase"/>
    <property type="match status" value="1"/>
</dbReference>
<proteinExistence type="inferred from homology"/>
<evidence type="ECO:0000256" key="6">
    <source>
        <dbReference type="ARBA" id="ARBA00022840"/>
    </source>
</evidence>
<dbReference type="GO" id="GO:0006431">
    <property type="term" value="P:methionyl-tRNA aminoacylation"/>
    <property type="evidence" value="ECO:0007669"/>
    <property type="project" value="UniProtKB-UniRule"/>
</dbReference>
<keyword evidence="14" id="KW-1185">Reference proteome</keyword>
<feature type="domain" description="Methionyl/Leucyl tRNA synthetase" evidence="10">
    <location>
        <begin position="4"/>
        <end position="363"/>
    </location>
</feature>
<evidence type="ECO:0000313" key="15">
    <source>
        <dbReference type="Proteomes" id="UP000230971"/>
    </source>
</evidence>
<keyword evidence="6 9" id="KW-0067">ATP-binding</keyword>
<accession>A0A1X1RPR7</accession>
<evidence type="ECO:0000256" key="9">
    <source>
        <dbReference type="HAMAP-Rule" id="MF_01228"/>
    </source>
</evidence>
<evidence type="ECO:0000256" key="3">
    <source>
        <dbReference type="ARBA" id="ARBA00022490"/>
    </source>
</evidence>
<dbReference type="GO" id="GO:0004825">
    <property type="term" value="F:methionine-tRNA ligase activity"/>
    <property type="evidence" value="ECO:0007669"/>
    <property type="project" value="UniProtKB-UniRule"/>
</dbReference>
<keyword evidence="5 9" id="KW-0547">Nucleotide-binding</keyword>
<dbReference type="NCBIfam" id="TIGR00398">
    <property type="entry name" value="metG"/>
    <property type="match status" value="1"/>
</dbReference>
<keyword evidence="8 9" id="KW-0030">Aminoacyl-tRNA synthetase</keyword>
<evidence type="ECO:0000256" key="2">
    <source>
        <dbReference type="ARBA" id="ARBA00004496"/>
    </source>
</evidence>
<keyword evidence="7 9" id="KW-0648">Protein biosynthesis</keyword>
<keyword evidence="3 9" id="KW-0963">Cytoplasm</keyword>
<sequence>MKSYYVTTAITYPNGEPHVGHAYEYIATDAIARFKRLDGFDVRFLTGTDEHGLKMVETAAAEGIPTAELARRNSDVFQALQEKLNISFDRFIRTTDPDHLEASKAIWQRMADAGDIYLDSYSGWYSVRDERFVTESETTVVDDGIRVATESGAPVTWTEEQTYFFRLSAYAERLLAHYEANPDFIAPEVRRNEVVSFVSGGLRDLSISRTSFDWGVPVPEHPDHVMYVWVDALTNYLTGVGYPDTGSELFRRYWPADLHMIGKDIIRFHTVYWPAFLMSAGIELPRRVFAHGFLLNRGEKMSKSVGNVVDPLALIDTFGVDQVRYFLLREVPFGQDGSYSDEAMITRINTDLANELGNLAQRSLSMVARNLDGVVPEPGEFSADDRELLSAADALLDRVRAEFDAQAMHLALEAIWLMLGAANKYFSAQQPWVLRKSEAPADQARFRTVLYVTCEAVRIAALLIQPVLPESAGKLLDLLGQPREQRTFAAIGTRLAPGTRLPAPTAVFPRHLGQ</sequence>
<evidence type="ECO:0000256" key="8">
    <source>
        <dbReference type="ARBA" id="ARBA00023146"/>
    </source>
</evidence>
<evidence type="ECO:0000259" key="11">
    <source>
        <dbReference type="Pfam" id="PF19303"/>
    </source>
</evidence>
<dbReference type="Gene3D" id="2.170.220.10">
    <property type="match status" value="1"/>
</dbReference>
<dbReference type="Gene3D" id="1.10.730.10">
    <property type="entry name" value="Isoleucyl-tRNA Synthetase, Domain 1"/>
    <property type="match status" value="1"/>
</dbReference>
<comment type="similarity">
    <text evidence="9">Belongs to the class-I aminoacyl-tRNA synthetase family. MetG type 2B subfamily.</text>
</comment>
<dbReference type="NCBIfam" id="NF008900">
    <property type="entry name" value="PRK12267.1"/>
    <property type="match status" value="1"/>
</dbReference>
<dbReference type="HAMAP" id="MF_01228">
    <property type="entry name" value="Met_tRNA_synth_type2"/>
    <property type="match status" value="1"/>
</dbReference>
<dbReference type="PRINTS" id="PR01041">
    <property type="entry name" value="TRNASYNTHMET"/>
</dbReference>
<dbReference type="AlphaFoldDB" id="A0A1X1RPR7"/>
<dbReference type="InterPro" id="IPR033911">
    <property type="entry name" value="MetRS_core"/>
</dbReference>
<dbReference type="PANTHER" id="PTHR43326">
    <property type="entry name" value="METHIONYL-TRNA SYNTHETASE"/>
    <property type="match status" value="1"/>
</dbReference>
<dbReference type="CDD" id="cd00814">
    <property type="entry name" value="MetRS_core"/>
    <property type="match status" value="1"/>
</dbReference>
<comment type="catalytic activity">
    <reaction evidence="9">
        <text>tRNA(Met) + L-methionine + ATP = L-methionyl-tRNA(Met) + AMP + diphosphate</text>
        <dbReference type="Rhea" id="RHEA:13481"/>
        <dbReference type="Rhea" id="RHEA-COMP:9667"/>
        <dbReference type="Rhea" id="RHEA-COMP:9698"/>
        <dbReference type="ChEBI" id="CHEBI:30616"/>
        <dbReference type="ChEBI" id="CHEBI:33019"/>
        <dbReference type="ChEBI" id="CHEBI:57844"/>
        <dbReference type="ChEBI" id="CHEBI:78442"/>
        <dbReference type="ChEBI" id="CHEBI:78530"/>
        <dbReference type="ChEBI" id="CHEBI:456215"/>
        <dbReference type="EC" id="6.1.1.10"/>
    </reaction>
</comment>
<comment type="subcellular location">
    <subcellularLocation>
        <location evidence="2 9">Cytoplasm</location>
    </subcellularLocation>
</comment>
<dbReference type="SUPFAM" id="SSF47323">
    <property type="entry name" value="Anticodon-binding domain of a subclass of class I aminoacyl-tRNA synthetases"/>
    <property type="match status" value="1"/>
</dbReference>
<evidence type="ECO:0000256" key="4">
    <source>
        <dbReference type="ARBA" id="ARBA00022598"/>
    </source>
</evidence>
<keyword evidence="4 9" id="KW-0436">Ligase</keyword>
<reference evidence="12 14" key="1">
    <citation type="submission" date="2016-01" db="EMBL/GenBank/DDBJ databases">
        <title>The new phylogeny of the genus Mycobacterium.</title>
        <authorList>
            <person name="Tarcisio F."/>
            <person name="Conor M."/>
            <person name="Antonella G."/>
            <person name="Elisabetta G."/>
            <person name="Giulia F.S."/>
            <person name="Sara T."/>
            <person name="Anna F."/>
            <person name="Clotilde B."/>
            <person name="Roberto B."/>
            <person name="Veronica D.S."/>
            <person name="Fabio R."/>
            <person name="Monica P."/>
            <person name="Olivier J."/>
            <person name="Enrico T."/>
            <person name="Nicola S."/>
        </authorList>
    </citation>
    <scope>NUCLEOTIDE SEQUENCE [LARGE SCALE GENOMIC DNA]</scope>
    <source>
        <strain evidence="12 14">DSM 44243</strain>
    </source>
</reference>
<evidence type="ECO:0000256" key="5">
    <source>
        <dbReference type="ARBA" id="ARBA00022741"/>
    </source>
</evidence>
<dbReference type="PROSITE" id="PS00178">
    <property type="entry name" value="AA_TRNA_LIGASE_I"/>
    <property type="match status" value="1"/>
</dbReference>
<dbReference type="InterPro" id="IPR001412">
    <property type="entry name" value="aa-tRNA-synth_I_CS"/>
</dbReference>
<dbReference type="GO" id="GO:0005524">
    <property type="term" value="F:ATP binding"/>
    <property type="evidence" value="ECO:0007669"/>
    <property type="project" value="UniProtKB-UniRule"/>
</dbReference>
<comment type="caution">
    <text evidence="12">The sequence shown here is derived from an EMBL/GenBank/DDBJ whole genome shotgun (WGS) entry which is preliminary data.</text>
</comment>
<reference evidence="13 15" key="2">
    <citation type="journal article" date="2017" name="Infect. Genet. Evol.">
        <title>The new phylogeny of the genus Mycobacterium: The old and the news.</title>
        <authorList>
            <person name="Tortoli E."/>
            <person name="Fedrizzi T."/>
            <person name="Meehan C.J."/>
            <person name="Trovato A."/>
            <person name="Grottola A."/>
            <person name="Giacobazzi E."/>
            <person name="Serpini G.F."/>
            <person name="Tagliazucchi S."/>
            <person name="Fabio A."/>
            <person name="Bettua C."/>
            <person name="Bertorelli R."/>
            <person name="Frascaro F."/>
            <person name="De Sanctis V."/>
            <person name="Pecorari M."/>
            <person name="Jousson O."/>
            <person name="Segata N."/>
            <person name="Cirillo D.M."/>
        </authorList>
    </citation>
    <scope>NUCLEOTIDE SEQUENCE [LARGE SCALE GENOMIC DNA]</scope>
    <source>
        <strain evidence="13 15">NCTC 12882</strain>
    </source>
</reference>
<dbReference type="Pfam" id="PF09334">
    <property type="entry name" value="tRNA-synt_1g"/>
    <property type="match status" value="1"/>
</dbReference>
<dbReference type="EMBL" id="PDKV01000021">
    <property type="protein sequence ID" value="PIB77960.1"/>
    <property type="molecule type" value="Genomic_DNA"/>
</dbReference>
<dbReference type="InterPro" id="IPR041872">
    <property type="entry name" value="Anticodon_Met"/>
</dbReference>
<feature type="domain" description="Methionyl-tRNA synthetase anticodon-binding" evidence="11">
    <location>
        <begin position="375"/>
        <end position="508"/>
    </location>
</feature>
<dbReference type="InterPro" id="IPR015413">
    <property type="entry name" value="Methionyl/Leucyl_tRNA_Synth"/>
</dbReference>
<dbReference type="EC" id="6.1.1.10" evidence="9"/>
<dbReference type="GO" id="GO:0005737">
    <property type="term" value="C:cytoplasm"/>
    <property type="evidence" value="ECO:0007669"/>
    <property type="project" value="UniProtKB-SubCell"/>
</dbReference>
<evidence type="ECO:0000256" key="7">
    <source>
        <dbReference type="ARBA" id="ARBA00022917"/>
    </source>
</evidence>
<evidence type="ECO:0000313" key="13">
    <source>
        <dbReference type="EMBL" id="PIB77960.1"/>
    </source>
</evidence>
<dbReference type="Proteomes" id="UP000193907">
    <property type="component" value="Unassembled WGS sequence"/>
</dbReference>
<comment type="subunit">
    <text evidence="9">Monomer.</text>
</comment>
<dbReference type="InterPro" id="IPR009080">
    <property type="entry name" value="tRNAsynth_Ia_anticodon-bd"/>
</dbReference>
<dbReference type="Proteomes" id="UP000230971">
    <property type="component" value="Unassembled WGS sequence"/>
</dbReference>
<dbReference type="InterPro" id="IPR023457">
    <property type="entry name" value="Met-tRNA_synth_2"/>
</dbReference>
<gene>
    <name evidence="9" type="primary">metG</name>
    <name evidence="12" type="ORF">AWB95_14565</name>
    <name evidence="13" type="ORF">CQY23_16185</name>
</gene>
<dbReference type="OrthoDB" id="9810191at2"/>
<dbReference type="STRING" id="28045.AWB95_14565"/>
<dbReference type="EMBL" id="LQOM01000031">
    <property type="protein sequence ID" value="ORV11017.1"/>
    <property type="molecule type" value="Genomic_DNA"/>
</dbReference>
<dbReference type="PANTHER" id="PTHR43326:SF1">
    <property type="entry name" value="METHIONINE--TRNA LIGASE, MITOCHONDRIAL"/>
    <property type="match status" value="1"/>
</dbReference>
<dbReference type="CDD" id="cd07957">
    <property type="entry name" value="Anticodon_Ia_Met"/>
    <property type="match status" value="1"/>
</dbReference>
<organism evidence="12 14">
    <name type="scientific">Mycobacterium celatum</name>
    <dbReference type="NCBI Taxonomy" id="28045"/>
    <lineage>
        <taxon>Bacteria</taxon>
        <taxon>Bacillati</taxon>
        <taxon>Actinomycetota</taxon>
        <taxon>Actinomycetes</taxon>
        <taxon>Mycobacteriales</taxon>
        <taxon>Mycobacteriaceae</taxon>
        <taxon>Mycobacterium</taxon>
    </lineage>
</organism>
<feature type="short sequence motif" description="'KMSKS' region" evidence="9">
    <location>
        <begin position="300"/>
        <end position="304"/>
    </location>
</feature>
<name>A0A1X1RPR7_MYCCE</name>
<evidence type="ECO:0000313" key="14">
    <source>
        <dbReference type="Proteomes" id="UP000193907"/>
    </source>
</evidence>
<dbReference type="Gene3D" id="3.40.50.620">
    <property type="entry name" value="HUPs"/>
    <property type="match status" value="1"/>
</dbReference>
<dbReference type="RefSeq" id="WP_062541509.1">
    <property type="nucleotide sequence ID" value="NZ_BBUN01000440.1"/>
</dbReference>
<dbReference type="FunFam" id="2.170.220.10:FF:000002">
    <property type="entry name" value="Methionine--tRNA ligase"/>
    <property type="match status" value="1"/>
</dbReference>
<dbReference type="Pfam" id="PF19303">
    <property type="entry name" value="Anticodon_3"/>
    <property type="match status" value="1"/>
</dbReference>
<comment type="caution">
    <text evidence="9">Lacks conserved residue(s) required for the propagation of feature annotation.</text>
</comment>
<dbReference type="InterPro" id="IPR014729">
    <property type="entry name" value="Rossmann-like_a/b/a_fold"/>
</dbReference>
<evidence type="ECO:0000256" key="1">
    <source>
        <dbReference type="ARBA" id="ARBA00003314"/>
    </source>
</evidence>